<comment type="subcellular location">
    <subcellularLocation>
        <location evidence="2">Bacterial flagellum basal body</location>
    </subcellularLocation>
</comment>
<dbReference type="RefSeq" id="WP_087678371.1">
    <property type="nucleotide sequence ID" value="NZ_FUWV01000004.1"/>
</dbReference>
<dbReference type="PANTHER" id="PTHR30435">
    <property type="entry name" value="FLAGELLAR PROTEIN"/>
    <property type="match status" value="1"/>
</dbReference>
<feature type="domain" description="Flagellar hook protein FlgE/F/G-like D1" evidence="5">
    <location>
        <begin position="95"/>
        <end position="157"/>
    </location>
</feature>
<dbReference type="GO" id="GO:0009425">
    <property type="term" value="C:bacterial-type flagellum basal body"/>
    <property type="evidence" value="ECO:0007669"/>
    <property type="project" value="UniProtKB-SubCell"/>
</dbReference>
<keyword evidence="6" id="KW-0969">Cilium</keyword>
<evidence type="ECO:0000313" key="7">
    <source>
        <dbReference type="Proteomes" id="UP000196365"/>
    </source>
</evidence>
<dbReference type="PANTHER" id="PTHR30435:SF19">
    <property type="entry name" value="FLAGELLAR BASAL-BODY ROD PROTEIN FLGG"/>
    <property type="match status" value="1"/>
</dbReference>
<keyword evidence="2" id="KW-0975">Bacterial flagellum</keyword>
<dbReference type="OrthoDB" id="9800375at2"/>
<keyword evidence="6" id="KW-0282">Flagellum</keyword>
<dbReference type="InterPro" id="IPR010930">
    <property type="entry name" value="Flg_bb/hook_C_dom"/>
</dbReference>
<dbReference type="InterPro" id="IPR037925">
    <property type="entry name" value="FlgE/F/G-like"/>
</dbReference>
<evidence type="ECO:0000259" key="4">
    <source>
        <dbReference type="Pfam" id="PF06429"/>
    </source>
</evidence>
<dbReference type="InterPro" id="IPR053967">
    <property type="entry name" value="LlgE_F_G-like_D1"/>
</dbReference>
<dbReference type="InterPro" id="IPR020013">
    <property type="entry name" value="Flagellar_FlgE/F/G"/>
</dbReference>
<proteinExistence type="inferred from homology"/>
<dbReference type="Pfam" id="PF06429">
    <property type="entry name" value="Flg_bbr_C"/>
    <property type="match status" value="1"/>
</dbReference>
<evidence type="ECO:0000256" key="1">
    <source>
        <dbReference type="ARBA" id="ARBA00009677"/>
    </source>
</evidence>
<protein>
    <submittedName>
        <fullName evidence="6">Flagellar basal-body rod protein FlgG</fullName>
    </submittedName>
</protein>
<feature type="domain" description="Flagellar basal body rod protein N-terminal" evidence="3">
    <location>
        <begin position="5"/>
        <end position="35"/>
    </location>
</feature>
<dbReference type="GO" id="GO:0071978">
    <property type="term" value="P:bacterial-type flagellum-dependent swarming motility"/>
    <property type="evidence" value="ECO:0007669"/>
    <property type="project" value="TreeGrafter"/>
</dbReference>
<name>A0A1T4LCG7_9FIRM</name>
<keyword evidence="7" id="KW-1185">Reference proteome</keyword>
<dbReference type="Proteomes" id="UP000196365">
    <property type="component" value="Unassembled WGS sequence"/>
</dbReference>
<accession>A0A1T4LCG7</accession>
<reference evidence="6 7" key="1">
    <citation type="submission" date="2017-02" db="EMBL/GenBank/DDBJ databases">
        <authorList>
            <person name="Peterson S.W."/>
        </authorList>
    </citation>
    <scope>NUCLEOTIDE SEQUENCE [LARGE SCALE GENOMIC DNA]</scope>
    <source>
        <strain evidence="6 7">DSM 15102</strain>
    </source>
</reference>
<evidence type="ECO:0000256" key="2">
    <source>
        <dbReference type="RuleBase" id="RU362116"/>
    </source>
</evidence>
<dbReference type="Pfam" id="PF22692">
    <property type="entry name" value="LlgE_F_G_D1"/>
    <property type="match status" value="1"/>
</dbReference>
<evidence type="ECO:0000259" key="5">
    <source>
        <dbReference type="Pfam" id="PF22692"/>
    </source>
</evidence>
<sequence length="260" mass="29593">MYRILETGRTGLDALQKKMDTISNNLANLQTTGYKSLEVQFEDLIYDQVANKGVPLSREAREMSMELGTGSKIKDVQRQWKQGELEETSSPLDLAIEGKGFFGVEDKNGRFFLTRDGAFHIDGNGQLVDSRGNLVVAQINASLFQWNQISIDQEGRIFGKNQWGNSQEIGKIRLFDITNQNRLINVGENYFSVENEDILLTSENMEGEWGKICQGFLERSNVDPTKEMVNMLITQRAYQMNTKSITAADEMWSMVNQLRR</sequence>
<dbReference type="InterPro" id="IPR001444">
    <property type="entry name" value="Flag_bb_rod_N"/>
</dbReference>
<dbReference type="EMBL" id="FUWV01000004">
    <property type="protein sequence ID" value="SJZ52351.1"/>
    <property type="molecule type" value="Genomic_DNA"/>
</dbReference>
<gene>
    <name evidence="6" type="ORF">SAMN02745973_00893</name>
</gene>
<feature type="domain" description="Flagellar basal-body/hook protein C-terminal" evidence="4">
    <location>
        <begin position="214"/>
        <end position="258"/>
    </location>
</feature>
<organism evidence="6 7">
    <name type="scientific">Garciella nitratireducens DSM 15102</name>
    <dbReference type="NCBI Taxonomy" id="1121911"/>
    <lineage>
        <taxon>Bacteria</taxon>
        <taxon>Bacillati</taxon>
        <taxon>Bacillota</taxon>
        <taxon>Clostridia</taxon>
        <taxon>Eubacteriales</taxon>
        <taxon>Eubacteriaceae</taxon>
        <taxon>Garciella</taxon>
    </lineage>
</organism>
<evidence type="ECO:0000313" key="6">
    <source>
        <dbReference type="EMBL" id="SJZ52351.1"/>
    </source>
</evidence>
<dbReference type="SUPFAM" id="SSF117143">
    <property type="entry name" value="Flagellar hook protein flgE"/>
    <property type="match status" value="1"/>
</dbReference>
<evidence type="ECO:0000259" key="3">
    <source>
        <dbReference type="Pfam" id="PF00460"/>
    </source>
</evidence>
<comment type="similarity">
    <text evidence="1 2">Belongs to the flagella basal body rod proteins family.</text>
</comment>
<dbReference type="NCBIfam" id="TIGR03506">
    <property type="entry name" value="FlgEFG_subfam"/>
    <property type="match status" value="2"/>
</dbReference>
<dbReference type="Pfam" id="PF00460">
    <property type="entry name" value="Flg_bb_rod"/>
    <property type="match status" value="1"/>
</dbReference>
<keyword evidence="6" id="KW-0966">Cell projection</keyword>
<dbReference type="AlphaFoldDB" id="A0A1T4LCG7"/>